<dbReference type="AlphaFoldDB" id="A0A395T455"/>
<evidence type="ECO:0000313" key="2">
    <source>
        <dbReference type="EMBL" id="RGP79297.1"/>
    </source>
</evidence>
<reference evidence="2 3" key="1">
    <citation type="journal article" date="2018" name="PLoS Pathog.">
        <title>Evolution of structural diversity of trichothecenes, a family of toxins produced by plant pathogenic and entomopathogenic fungi.</title>
        <authorList>
            <person name="Proctor R.H."/>
            <person name="McCormick S.P."/>
            <person name="Kim H.S."/>
            <person name="Cardoza R.E."/>
            <person name="Stanley A.M."/>
            <person name="Lindo L."/>
            <person name="Kelly A."/>
            <person name="Brown D.W."/>
            <person name="Lee T."/>
            <person name="Vaughan M.M."/>
            <person name="Alexander N.J."/>
            <person name="Busman M."/>
            <person name="Gutierrez S."/>
        </authorList>
    </citation>
    <scope>NUCLEOTIDE SEQUENCE [LARGE SCALE GENOMIC DNA]</scope>
    <source>
        <strain evidence="2 3">NRRL 20695</strain>
    </source>
</reference>
<dbReference type="EMBL" id="PXOG01000050">
    <property type="protein sequence ID" value="RGP79297.1"/>
    <property type="molecule type" value="Genomic_DNA"/>
</dbReference>
<keyword evidence="3" id="KW-1185">Reference proteome</keyword>
<feature type="compositionally biased region" description="Polar residues" evidence="1">
    <location>
        <begin position="379"/>
        <end position="388"/>
    </location>
</feature>
<protein>
    <submittedName>
        <fullName evidence="2">Uncharacterized protein</fullName>
    </submittedName>
</protein>
<feature type="region of interest" description="Disordered" evidence="1">
    <location>
        <begin position="367"/>
        <end position="388"/>
    </location>
</feature>
<dbReference type="Proteomes" id="UP000266234">
    <property type="component" value="Unassembled WGS sequence"/>
</dbReference>
<sequence length="388" mass="44380">MPRDEFLAESILRASIQAIYARDIIPFGKHLDAMQGTIDSRLICTMGTCTFEKDGKIGLRLLQDVGSTDQDDAWTWSCQAADQLAYLHTRCFEGPGFCRNDSEISQKSADPFIMAVKGRVVAYKGGNCLTIEREDVSLDPAFHSESNLPPIYNTSTSRFATGGWVTPTTNFSAWLTLLKDTAYLLIYFVDYLVSPTPDRGSVIPSEMFMIYYLGKQLTGSIWERDFIAAHKITYITVIDVITLTKHLSFELYSRIELFILDYWRDFSIEDQQMRQVSEDLYKSAHYVKERKINLVIKLAAEHLAAPEFCHVKERSEMQNETRIVEMKLELQYYEKAGAPVLRGHDRRVAVDVSWTWDGLGREFLEQHDSHASGPRSTRRSINTMDYLA</sequence>
<evidence type="ECO:0000313" key="3">
    <source>
        <dbReference type="Proteomes" id="UP000266234"/>
    </source>
</evidence>
<name>A0A395T455_9HYPO</name>
<accession>A0A395T455</accession>
<proteinExistence type="predicted"/>
<evidence type="ECO:0000256" key="1">
    <source>
        <dbReference type="SAM" id="MobiDB-lite"/>
    </source>
</evidence>
<comment type="caution">
    <text evidence="2">The sequence shown here is derived from an EMBL/GenBank/DDBJ whole genome shotgun (WGS) entry which is preliminary data.</text>
</comment>
<gene>
    <name evidence="2" type="ORF">FLONG3_2526</name>
</gene>
<organism evidence="2 3">
    <name type="scientific">Fusarium longipes</name>
    <dbReference type="NCBI Taxonomy" id="694270"/>
    <lineage>
        <taxon>Eukaryota</taxon>
        <taxon>Fungi</taxon>
        <taxon>Dikarya</taxon>
        <taxon>Ascomycota</taxon>
        <taxon>Pezizomycotina</taxon>
        <taxon>Sordariomycetes</taxon>
        <taxon>Hypocreomycetidae</taxon>
        <taxon>Hypocreales</taxon>
        <taxon>Nectriaceae</taxon>
        <taxon>Fusarium</taxon>
    </lineage>
</organism>